<dbReference type="Proteomes" id="UP001221898">
    <property type="component" value="Unassembled WGS sequence"/>
</dbReference>
<keyword evidence="3" id="KW-1185">Reference proteome</keyword>
<gene>
    <name evidence="2" type="ORF">AAFF_G00422890</name>
</gene>
<reference evidence="2" key="1">
    <citation type="journal article" date="2023" name="Science">
        <title>Genome structures resolve the early diversification of teleost fishes.</title>
        <authorList>
            <person name="Parey E."/>
            <person name="Louis A."/>
            <person name="Montfort J."/>
            <person name="Bouchez O."/>
            <person name="Roques C."/>
            <person name="Iampietro C."/>
            <person name="Lluch J."/>
            <person name="Castinel A."/>
            <person name="Donnadieu C."/>
            <person name="Desvignes T."/>
            <person name="Floi Bucao C."/>
            <person name="Jouanno E."/>
            <person name="Wen M."/>
            <person name="Mejri S."/>
            <person name="Dirks R."/>
            <person name="Jansen H."/>
            <person name="Henkel C."/>
            <person name="Chen W.J."/>
            <person name="Zahm M."/>
            <person name="Cabau C."/>
            <person name="Klopp C."/>
            <person name="Thompson A.W."/>
            <person name="Robinson-Rechavi M."/>
            <person name="Braasch I."/>
            <person name="Lecointre G."/>
            <person name="Bobe J."/>
            <person name="Postlethwait J.H."/>
            <person name="Berthelot C."/>
            <person name="Roest Crollius H."/>
            <person name="Guiguen Y."/>
        </authorList>
    </citation>
    <scope>NUCLEOTIDE SEQUENCE</scope>
    <source>
        <strain evidence="2">NC1722</strain>
    </source>
</reference>
<evidence type="ECO:0000256" key="1">
    <source>
        <dbReference type="SAM" id="MobiDB-lite"/>
    </source>
</evidence>
<dbReference type="EMBL" id="JAINUG010000009">
    <property type="protein sequence ID" value="KAJ8415309.1"/>
    <property type="molecule type" value="Genomic_DNA"/>
</dbReference>
<feature type="compositionally biased region" description="Basic and acidic residues" evidence="1">
    <location>
        <begin position="180"/>
        <end position="194"/>
    </location>
</feature>
<organism evidence="2 3">
    <name type="scientific">Aldrovandia affinis</name>
    <dbReference type="NCBI Taxonomy" id="143900"/>
    <lineage>
        <taxon>Eukaryota</taxon>
        <taxon>Metazoa</taxon>
        <taxon>Chordata</taxon>
        <taxon>Craniata</taxon>
        <taxon>Vertebrata</taxon>
        <taxon>Euteleostomi</taxon>
        <taxon>Actinopterygii</taxon>
        <taxon>Neopterygii</taxon>
        <taxon>Teleostei</taxon>
        <taxon>Notacanthiformes</taxon>
        <taxon>Halosauridae</taxon>
        <taxon>Aldrovandia</taxon>
    </lineage>
</organism>
<name>A0AAD7T6K1_9TELE</name>
<feature type="region of interest" description="Disordered" evidence="1">
    <location>
        <begin position="156"/>
        <end position="194"/>
    </location>
</feature>
<dbReference type="AlphaFoldDB" id="A0AAD7T6K1"/>
<proteinExistence type="predicted"/>
<protein>
    <submittedName>
        <fullName evidence="2">Uncharacterized protein</fullName>
    </submittedName>
</protein>
<comment type="caution">
    <text evidence="2">The sequence shown here is derived from an EMBL/GenBank/DDBJ whole genome shotgun (WGS) entry which is preliminary data.</text>
</comment>
<evidence type="ECO:0000313" key="3">
    <source>
        <dbReference type="Proteomes" id="UP001221898"/>
    </source>
</evidence>
<evidence type="ECO:0000313" key="2">
    <source>
        <dbReference type="EMBL" id="KAJ8415309.1"/>
    </source>
</evidence>
<sequence length="194" mass="21618">MKETGPLSHRRERSFSFPEKVAGPSRLRDTRAPLFGGVAAARRSHADGSCLSGRPARPRKKLPHHLKEPHLTKDFHNSAGASVPRRTSALIRIRHNTADIHALICHIRTFSGLRQRRPPETARELTLNLSRTGTGRPGSGWRHQPLREPLAKRSLNAGATPSLPPKPCLNAWTGAKPHRNMQEERLPFPAEVDH</sequence>
<accession>A0AAD7T6K1</accession>
<feature type="region of interest" description="Disordered" evidence="1">
    <location>
        <begin position="1"/>
        <end position="29"/>
    </location>
</feature>